<dbReference type="PANTHER" id="PTHR43445:SF1">
    <property type="entry name" value="PGA SYNTHASE CAPB"/>
    <property type="match status" value="1"/>
</dbReference>
<evidence type="ECO:0000259" key="2">
    <source>
        <dbReference type="Pfam" id="PF08245"/>
    </source>
</evidence>
<keyword evidence="4" id="KW-1185">Reference proteome</keyword>
<name>A0A2P6MI94_ALKUR</name>
<dbReference type="InterPro" id="IPR050061">
    <property type="entry name" value="MurCDEF_pg_biosynth"/>
</dbReference>
<dbReference type="GO" id="GO:0016881">
    <property type="term" value="F:acid-amino acid ligase activity"/>
    <property type="evidence" value="ECO:0007669"/>
    <property type="project" value="InterPro"/>
</dbReference>
<comment type="caution">
    <text evidence="3">The sequence shown here is derived from an EMBL/GenBank/DDBJ whole genome shotgun (WGS) entry which is preliminary data.</text>
</comment>
<evidence type="ECO:0000313" key="4">
    <source>
        <dbReference type="Proteomes" id="UP000243650"/>
    </source>
</evidence>
<dbReference type="GO" id="GO:0045227">
    <property type="term" value="P:capsule polysaccharide biosynthetic process"/>
    <property type="evidence" value="ECO:0007669"/>
    <property type="project" value="InterPro"/>
</dbReference>
<dbReference type="Gene3D" id="3.40.1190.10">
    <property type="entry name" value="Mur-like, catalytic domain"/>
    <property type="match status" value="1"/>
</dbReference>
<evidence type="ECO:0000256" key="1">
    <source>
        <dbReference type="SAM" id="MobiDB-lite"/>
    </source>
</evidence>
<dbReference type="RefSeq" id="WP_105958661.1">
    <property type="nucleotide sequence ID" value="NZ_PVNS01000005.1"/>
</dbReference>
<dbReference type="SUPFAM" id="SSF53623">
    <property type="entry name" value="MurD-like peptide ligases, catalytic domain"/>
    <property type="match status" value="1"/>
</dbReference>
<dbReference type="InterPro" id="IPR013221">
    <property type="entry name" value="Mur_ligase_cen"/>
</dbReference>
<dbReference type="InterPro" id="IPR036565">
    <property type="entry name" value="Mur-like_cat_sf"/>
</dbReference>
<organism evidence="3 4">
    <name type="scientific">Alkalicoccus urumqiensis</name>
    <name type="common">Bacillus urumqiensis</name>
    <dbReference type="NCBI Taxonomy" id="1548213"/>
    <lineage>
        <taxon>Bacteria</taxon>
        <taxon>Bacillati</taxon>
        <taxon>Bacillota</taxon>
        <taxon>Bacilli</taxon>
        <taxon>Bacillales</taxon>
        <taxon>Bacillaceae</taxon>
        <taxon>Alkalicoccus</taxon>
    </lineage>
</organism>
<feature type="domain" description="Mur ligase central" evidence="2">
    <location>
        <begin position="40"/>
        <end position="204"/>
    </location>
</feature>
<proteinExistence type="predicted"/>
<dbReference type="EMBL" id="PVNS01000005">
    <property type="protein sequence ID" value="PRO65977.1"/>
    <property type="molecule type" value="Genomic_DNA"/>
</dbReference>
<dbReference type="Proteomes" id="UP000243650">
    <property type="component" value="Unassembled WGS sequence"/>
</dbReference>
<dbReference type="GO" id="GO:0005524">
    <property type="term" value="F:ATP binding"/>
    <property type="evidence" value="ECO:0007669"/>
    <property type="project" value="InterPro"/>
</dbReference>
<dbReference type="PRINTS" id="PR01758">
    <property type="entry name" value="CAPSULEPROTB"/>
</dbReference>
<evidence type="ECO:0000313" key="3">
    <source>
        <dbReference type="EMBL" id="PRO65977.1"/>
    </source>
</evidence>
<dbReference type="InterPro" id="IPR008337">
    <property type="entry name" value="Capsule_biosynth_CapB"/>
</dbReference>
<sequence>MHELAYVGILAAFILYVGVRERRMMSRHIDRINTRILVNGIRGKSTVTRLIMGIVKEDGRRAAGKTTGTSPRLFYWDREEEEPITRSLQGANISEQKIMTKKAAKRNVDTFVVECMAVNPEYQQVFETDFVKPQITVITNIVEDHLDVMGPTLDQIAESFSRTIPKNGYVVMPETKYSRFFRRAAEQRGSEVVFFSTESITDDYLQQFPYMMFAENAAIGLAVADILGIDRETAMNGMLKAPVDPGAMRIHRFGSSMEPSHFFNGFAANDASSTLAIWDKIQSDFPAEHRAVIMNCREDRVERTIQFAEDVLPKMNIDTLILTGKITNPVVEAVERGDIQAGSVKNMEKEPASAVIREVQNLPDGSAVFGVGNIHGGGEELAEAFEEISSSQGSRREKRKVTASRSRQVAEQHS</sequence>
<gene>
    <name evidence="3" type="primary">pgsB</name>
    <name evidence="3" type="ORF">C6I21_06645</name>
</gene>
<dbReference type="PANTHER" id="PTHR43445">
    <property type="entry name" value="UDP-N-ACETYLMURAMATE--L-ALANINE LIGASE-RELATED"/>
    <property type="match status" value="1"/>
</dbReference>
<reference evidence="3 4" key="1">
    <citation type="submission" date="2018-03" db="EMBL/GenBank/DDBJ databases">
        <title>Bacillus urumqiensis sp. nov., a moderately haloalkaliphilic bacterium isolated from a salt lake.</title>
        <authorList>
            <person name="Zhao B."/>
            <person name="Liao Z."/>
        </authorList>
    </citation>
    <scope>NUCLEOTIDE SEQUENCE [LARGE SCALE GENOMIC DNA]</scope>
    <source>
        <strain evidence="3 4">BZ-SZ-XJ18</strain>
    </source>
</reference>
<dbReference type="Pfam" id="PF08245">
    <property type="entry name" value="Mur_ligase_M"/>
    <property type="match status" value="1"/>
</dbReference>
<protein>
    <submittedName>
        <fullName evidence="3">Poly-gamma-glutamate synthase PgsB</fullName>
    </submittedName>
</protein>
<feature type="region of interest" description="Disordered" evidence="1">
    <location>
        <begin position="385"/>
        <end position="414"/>
    </location>
</feature>
<dbReference type="NCBIfam" id="TIGR04012">
    <property type="entry name" value="poly_gGlu_PgsB"/>
    <property type="match status" value="1"/>
</dbReference>
<dbReference type="GO" id="GO:0016020">
    <property type="term" value="C:membrane"/>
    <property type="evidence" value="ECO:0007669"/>
    <property type="project" value="InterPro"/>
</dbReference>
<dbReference type="AlphaFoldDB" id="A0A2P6MI94"/>
<accession>A0A2P6MI94</accession>
<dbReference type="OrthoDB" id="2884at2"/>